<dbReference type="OrthoDB" id="3934656at2759"/>
<feature type="coiled-coil region" evidence="13">
    <location>
        <begin position="634"/>
        <end position="681"/>
    </location>
</feature>
<dbReference type="SUPFAM" id="SSF48264">
    <property type="entry name" value="Cytochrome P450"/>
    <property type="match status" value="2"/>
</dbReference>
<keyword evidence="4 12" id="KW-0349">Heme</keyword>
<keyword evidence="8" id="KW-0560">Oxidoreductase</keyword>
<dbReference type="OMA" id="EWICKLA"/>
<dbReference type="InterPro" id="IPR017972">
    <property type="entry name" value="Cyt_P450_CS"/>
</dbReference>
<dbReference type="Pfam" id="PF00067">
    <property type="entry name" value="p450"/>
    <property type="match status" value="2"/>
</dbReference>
<dbReference type="PANTHER" id="PTHR24298:SF882">
    <property type="entry name" value="CYTOCHROME P450, FAMILY 705, SUBFAMILY A, POLYPEPTIDE 18-RELATED"/>
    <property type="match status" value="1"/>
</dbReference>
<evidence type="ECO:0000256" key="1">
    <source>
        <dbReference type="ARBA" id="ARBA00001971"/>
    </source>
</evidence>
<evidence type="ECO:0000256" key="9">
    <source>
        <dbReference type="ARBA" id="ARBA00023004"/>
    </source>
</evidence>
<dbReference type="InterPro" id="IPR036396">
    <property type="entry name" value="Cyt_P450_sf"/>
</dbReference>
<comment type="cofactor">
    <cofactor evidence="1 12">
        <name>heme</name>
        <dbReference type="ChEBI" id="CHEBI:30413"/>
    </cofactor>
</comment>
<dbReference type="InterPro" id="IPR002401">
    <property type="entry name" value="Cyt_P450_E_grp-I"/>
</dbReference>
<comment type="subcellular location">
    <subcellularLocation>
        <location evidence="2">Membrane</location>
        <topology evidence="2">Single-pass membrane protein</topology>
    </subcellularLocation>
</comment>
<evidence type="ECO:0000313" key="14">
    <source>
        <dbReference type="EMBL" id="KFK39337.1"/>
    </source>
</evidence>
<dbReference type="GO" id="GO:0005506">
    <property type="term" value="F:iron ion binding"/>
    <property type="evidence" value="ECO:0007669"/>
    <property type="project" value="InterPro"/>
</dbReference>
<evidence type="ECO:0000256" key="5">
    <source>
        <dbReference type="ARBA" id="ARBA00022692"/>
    </source>
</evidence>
<keyword evidence="13" id="KW-0175">Coiled coil</keyword>
<evidence type="ECO:0000256" key="13">
    <source>
        <dbReference type="SAM" id="Coils"/>
    </source>
</evidence>
<dbReference type="PANTHER" id="PTHR24298">
    <property type="entry name" value="FLAVONOID 3'-MONOOXYGENASE-RELATED"/>
    <property type="match status" value="1"/>
</dbReference>
<dbReference type="PROSITE" id="PS00086">
    <property type="entry name" value="CYTOCHROME_P450"/>
    <property type="match status" value="2"/>
</dbReference>
<dbReference type="Proteomes" id="UP000029120">
    <property type="component" value="Chromosome 3"/>
</dbReference>
<name>A0A087HB35_ARAAL</name>
<dbReference type="GO" id="GO:0020037">
    <property type="term" value="F:heme binding"/>
    <property type="evidence" value="ECO:0007669"/>
    <property type="project" value="InterPro"/>
</dbReference>
<keyword evidence="6 12" id="KW-0479">Metal-binding</keyword>
<dbReference type="Gramene" id="KFK39337">
    <property type="protein sequence ID" value="KFK39337"/>
    <property type="gene ID" value="AALP_AA3G231300"/>
</dbReference>
<evidence type="ECO:0000256" key="12">
    <source>
        <dbReference type="PIRSR" id="PIRSR602401-1"/>
    </source>
</evidence>
<protein>
    <submittedName>
        <fullName evidence="14">Uncharacterized protein</fullName>
    </submittedName>
</protein>
<evidence type="ECO:0000256" key="6">
    <source>
        <dbReference type="ARBA" id="ARBA00022723"/>
    </source>
</evidence>
<dbReference type="GO" id="GO:0016709">
    <property type="term" value="F:oxidoreductase activity, acting on paired donors, with incorporation or reduction of molecular oxygen, NAD(P)H as one donor, and incorporation of one atom of oxygen"/>
    <property type="evidence" value="ECO:0007669"/>
    <property type="project" value="TreeGrafter"/>
</dbReference>
<accession>A0A087HB35</accession>
<dbReference type="PRINTS" id="PR00385">
    <property type="entry name" value="P450"/>
</dbReference>
<dbReference type="AlphaFoldDB" id="A0A087HB35"/>
<keyword evidence="11" id="KW-0472">Membrane</keyword>
<dbReference type="eggNOG" id="KOG0156">
    <property type="taxonomic scope" value="Eukaryota"/>
</dbReference>
<dbReference type="GO" id="GO:0016020">
    <property type="term" value="C:membrane"/>
    <property type="evidence" value="ECO:0007669"/>
    <property type="project" value="UniProtKB-SubCell"/>
</dbReference>
<evidence type="ECO:0000256" key="7">
    <source>
        <dbReference type="ARBA" id="ARBA00022989"/>
    </source>
</evidence>
<keyword evidence="15" id="KW-1185">Reference proteome</keyword>
<gene>
    <name evidence="14" type="ordered locus">AALP_Aa3g231300</name>
</gene>
<sequence>MAYEIYKTHDVNVSSRGVSANGECLMFGSSGFTTAPYGEYWKFMKKLLATKLLRPQAIEQSGGVRAEELERFYFNIHDKAMKKESFEMVKEAMKFTNNMICRMSMGRSCSEENGEAERVRELFTKSVALTTKILVAYMFRKPLEKLGISLFKKEIMGVSDRFDELLERILVEHEEKLEEHQDRDMMDLLLEAYRDEKAEYKITRNQIKSFFVDILIAGTDTSAQTTQWTMAEIINNPNILERLREEIDLVVGKTRLIQETDLPNLPYLQAVVKEGLRLHPSGPLLFRTFQESCEIKEYYIPEKTTLFVNVYAVMRDPNSWEDPDEFKPERFLACSKSEREDEISERALKYLPFGGGRRGCPGSDLGYIFLGTAIGMMVQCFDWRIKGEKVNLEETFEGVSLTMAHPLQKRKGSQVDFHLPPSPPSLPIIGHLHLLLSVLAHKAFQKISTKYGPLLHLRIFSFPIVLVSSASMAYEIYKTHDINVSTRGVSANGESLVLGFSGFSTAPYGDYWKFMKKLVVTKLLGPQAIERSGGIRAEELERFYFTILDKAATKESVEIGKEVMKLTNNMICRMSIGRSCSEENGEAERVMELIIKSLALVKKIFLADIFHKPLEKLGISLFNKEIMGVSRGFDELLERILVEHEEKLENHQDRDMMDLLLEAYRDEKAEYKITRKQIKSLFVEVFLGGTDTTAQAIEWTMAEIVNNPNILERLREEIDSIVGKTRLIQEMDLPNLPFLQAVMKEGLRLHPPIPLVVRTFAESCEINKFYISEKTKLVVNVYAVMRDPDSWEDPDKFKPERFLASSRSKREDEMREKALRYLPFGGGRRGCAGTNLGYIFIGTTIGTMVQCFDWGVKGEKVNMEEAISGMGMAMAHPLECIPVVRMDPSIINLH</sequence>
<reference evidence="15" key="1">
    <citation type="journal article" date="2015" name="Nat. Plants">
        <title>Genome expansion of Arabis alpina linked with retrotransposition and reduced symmetric DNA methylation.</title>
        <authorList>
            <person name="Willing E.M."/>
            <person name="Rawat V."/>
            <person name="Mandakova T."/>
            <person name="Maumus F."/>
            <person name="James G.V."/>
            <person name="Nordstroem K.J."/>
            <person name="Becker C."/>
            <person name="Warthmann N."/>
            <person name="Chica C."/>
            <person name="Szarzynska B."/>
            <person name="Zytnicki M."/>
            <person name="Albani M.C."/>
            <person name="Kiefer C."/>
            <person name="Bergonzi S."/>
            <person name="Castaings L."/>
            <person name="Mateos J.L."/>
            <person name="Berns M.C."/>
            <person name="Bujdoso N."/>
            <person name="Piofczyk T."/>
            <person name="de Lorenzo L."/>
            <person name="Barrero-Sicilia C."/>
            <person name="Mateos I."/>
            <person name="Piednoel M."/>
            <person name="Hagmann J."/>
            <person name="Chen-Min-Tao R."/>
            <person name="Iglesias-Fernandez R."/>
            <person name="Schuster S.C."/>
            <person name="Alonso-Blanco C."/>
            <person name="Roudier F."/>
            <person name="Carbonero P."/>
            <person name="Paz-Ares J."/>
            <person name="Davis S.J."/>
            <person name="Pecinka A."/>
            <person name="Quesneville H."/>
            <person name="Colot V."/>
            <person name="Lysak M.A."/>
            <person name="Weigel D."/>
            <person name="Coupland G."/>
            <person name="Schneeberger K."/>
        </authorList>
    </citation>
    <scope>NUCLEOTIDE SEQUENCE [LARGE SCALE GENOMIC DNA]</scope>
    <source>
        <strain evidence="15">cv. Pajares</strain>
    </source>
</reference>
<keyword evidence="9 12" id="KW-0408">Iron</keyword>
<dbReference type="EMBL" id="CM002871">
    <property type="protein sequence ID" value="KFK39337.1"/>
    <property type="molecule type" value="Genomic_DNA"/>
</dbReference>
<feature type="binding site" description="axial binding residue" evidence="12">
    <location>
        <position position="360"/>
    </location>
    <ligand>
        <name>heme</name>
        <dbReference type="ChEBI" id="CHEBI:30413"/>
    </ligand>
    <ligandPart>
        <name>Fe</name>
        <dbReference type="ChEBI" id="CHEBI:18248"/>
    </ligandPart>
</feature>
<dbReference type="InterPro" id="IPR001128">
    <property type="entry name" value="Cyt_P450"/>
</dbReference>
<dbReference type="Gene3D" id="1.10.630.10">
    <property type="entry name" value="Cytochrome P450"/>
    <property type="match status" value="2"/>
</dbReference>
<evidence type="ECO:0000256" key="8">
    <source>
        <dbReference type="ARBA" id="ARBA00023002"/>
    </source>
</evidence>
<evidence type="ECO:0000256" key="4">
    <source>
        <dbReference type="ARBA" id="ARBA00022617"/>
    </source>
</evidence>
<evidence type="ECO:0000256" key="2">
    <source>
        <dbReference type="ARBA" id="ARBA00004167"/>
    </source>
</evidence>
<keyword evidence="7" id="KW-1133">Transmembrane helix</keyword>
<dbReference type="PRINTS" id="PR00463">
    <property type="entry name" value="EP450I"/>
</dbReference>
<dbReference type="FunFam" id="1.10.630.10:FF:000019">
    <property type="entry name" value="Cytochrome P450 family protein"/>
    <property type="match status" value="2"/>
</dbReference>
<organism evidence="14 15">
    <name type="scientific">Arabis alpina</name>
    <name type="common">Alpine rock-cress</name>
    <dbReference type="NCBI Taxonomy" id="50452"/>
    <lineage>
        <taxon>Eukaryota</taxon>
        <taxon>Viridiplantae</taxon>
        <taxon>Streptophyta</taxon>
        <taxon>Embryophyta</taxon>
        <taxon>Tracheophyta</taxon>
        <taxon>Spermatophyta</taxon>
        <taxon>Magnoliopsida</taxon>
        <taxon>eudicotyledons</taxon>
        <taxon>Gunneridae</taxon>
        <taxon>Pentapetalae</taxon>
        <taxon>rosids</taxon>
        <taxon>malvids</taxon>
        <taxon>Brassicales</taxon>
        <taxon>Brassicaceae</taxon>
        <taxon>Arabideae</taxon>
        <taxon>Arabis</taxon>
    </lineage>
</organism>
<proteinExistence type="inferred from homology"/>
<comment type="similarity">
    <text evidence="3">Belongs to the cytochrome P450 family.</text>
</comment>
<keyword evidence="5" id="KW-0812">Transmembrane</keyword>
<evidence type="ECO:0000256" key="11">
    <source>
        <dbReference type="ARBA" id="ARBA00023136"/>
    </source>
</evidence>
<evidence type="ECO:0000256" key="10">
    <source>
        <dbReference type="ARBA" id="ARBA00023033"/>
    </source>
</evidence>
<evidence type="ECO:0000256" key="3">
    <source>
        <dbReference type="ARBA" id="ARBA00010617"/>
    </source>
</evidence>
<dbReference type="CDD" id="cd20655">
    <property type="entry name" value="CYP93"/>
    <property type="match status" value="2"/>
</dbReference>
<evidence type="ECO:0000313" key="15">
    <source>
        <dbReference type="Proteomes" id="UP000029120"/>
    </source>
</evidence>
<keyword evidence="10" id="KW-0503">Monooxygenase</keyword>
<dbReference type="InterPro" id="IPR051103">
    <property type="entry name" value="Plant_metabolite_P450s"/>
</dbReference>